<feature type="compositionally biased region" description="Low complexity" evidence="3">
    <location>
        <begin position="346"/>
        <end position="359"/>
    </location>
</feature>
<accession>A0A0P9GI45</accession>
<dbReference type="GO" id="GO:0008270">
    <property type="term" value="F:zinc ion binding"/>
    <property type="evidence" value="ECO:0007669"/>
    <property type="project" value="InterPro"/>
</dbReference>
<feature type="compositionally biased region" description="Gly residues" evidence="3">
    <location>
        <begin position="329"/>
        <end position="345"/>
    </location>
</feature>
<feature type="region of interest" description="Disordered" evidence="3">
    <location>
        <begin position="160"/>
        <end position="260"/>
    </location>
</feature>
<keyword evidence="2" id="KW-0539">Nucleus</keyword>
<dbReference type="OrthoDB" id="4456959at2759"/>
<dbReference type="PANTHER" id="PTHR31001">
    <property type="entry name" value="UNCHARACTERIZED TRANSCRIPTIONAL REGULATORY PROTEIN"/>
    <property type="match status" value="1"/>
</dbReference>
<feature type="region of interest" description="Disordered" evidence="3">
    <location>
        <begin position="1166"/>
        <end position="1211"/>
    </location>
</feature>
<sequence>MRAHKPGNLPNWPPQLPDGPPPEPPASTSSGSDDTTVAAPMDRSTTGTASHQHAHDPQPQPLRAFDFGAWSPLDANSPSASHRPPPAGVTTTSPGFPHLEPPPHHHHQHRHQQQPFTSYQAEPLPIDQPSSLWPSPGFFSAERQSLQHANNGYHGVSLSMLEMGGIPPPSAASSSSQPRSSTGTTANSFGMPSSAPTSSSFMQVDEPAPLYDPWRASTHQQHQHAPSADPHHHLHSPDPSTTSPRATKRSRNESDTSASSISALEALTSAGALGEYPLFGGQAFGALQQHVGGSWQPQLQPLSQHQQGQGGDDGASAMRRADRSLSGASGSGSGTGSGSGSGSGENGSASGGVDSSRTSGGDGGSSRPRKGGAAPAPDASASGLAASAGAAVDDKKIVQRADKSCKKCRERRVRCDRAWPACARCLKRRETCEWTDVTNVDEIEEGGDAEQISQLQAKVAALERQLKSTSFGHGDGGGDASNSNGGSNSGHKASPSAAGGSQRAISDSFANARASYSTYPLDSAAASIPGAVQDIWTKTLQLGQDEGDVVAKFVAQQTGADLDLGRSNVHWRIGQVEMARHLTCHLMDAALYACCSKLPGVKPLADRIGFYKMHLDTLDPAQQCAVAVLCALGARATPHSQLLGISSIHLADGTPSPPAYLFAGERRELACRQLEARARELCWSHNFFQETEPSMLDGMVGLVQLLIYEEVLPRQSRFFARNAIGMYFDIRHDALERGERTSKDPRIGPGCALFLADAIISSASSRPSYITTGELDQYIVTDGVQIPDFPNADLGDELRKCTQRPLTVEKLVDALTTSCLWVCGCARLFAQLSTGRRQNAPSTLPLLKSLWKLIDKVHNAIQELQQLLVGLACNQVAGCEDQPFGLEHFVLLGVRYDSLLVDLINLQHVYLMKNRDGPGTWAEREDDPLLSSMRQESELRVRKCLKLASFYAQLYLQSQDKHLVHHMIMELEMLPEWTTWAAQRVGQPGGPVSEEYEVSVDELDWFQQALELSSYYTPKAAHRLQALSQARQRFQSRKAETVEEQLRNAPNPLPSSALPGVDHVSGHQAAIESHEADNPHYHYDLPPNSRASFAALAPPDDPQLMYHVSSDHAQLPTPSQLYIFDTFGVASSQGQALMDQPPVPELDFVQERFDGRDKWSELGVRDGQQALESQYSAVGQGPERDRERSEEWMRSAGRSRETRPECEWKGD</sequence>
<dbReference type="SUPFAM" id="SSF57701">
    <property type="entry name" value="Zn2/Cys6 DNA-binding domain"/>
    <property type="match status" value="1"/>
</dbReference>
<dbReference type="AlphaFoldDB" id="A0A0P9GI45"/>
<dbReference type="EMBL" id="KQ474086">
    <property type="protein sequence ID" value="KPV72635.1"/>
    <property type="molecule type" value="Genomic_DNA"/>
</dbReference>
<comment type="subcellular location">
    <subcellularLocation>
        <location evidence="1">Nucleus</location>
    </subcellularLocation>
</comment>
<feature type="compositionally biased region" description="Pro residues" evidence="3">
    <location>
        <begin position="11"/>
        <end position="25"/>
    </location>
</feature>
<dbReference type="InterPro" id="IPR036864">
    <property type="entry name" value="Zn2-C6_fun-type_DNA-bd_sf"/>
</dbReference>
<dbReference type="PROSITE" id="PS00463">
    <property type="entry name" value="ZN2_CY6_FUNGAL_1"/>
    <property type="match status" value="1"/>
</dbReference>
<dbReference type="GO" id="GO:0000981">
    <property type="term" value="F:DNA-binding transcription factor activity, RNA polymerase II-specific"/>
    <property type="evidence" value="ECO:0007669"/>
    <property type="project" value="InterPro"/>
</dbReference>
<reference evidence="5 6" key="1">
    <citation type="journal article" date="2015" name="Front. Microbiol.">
        <title>Genome sequence of the plant growth promoting endophytic yeast Rhodotorula graminis WP1.</title>
        <authorList>
            <person name="Firrincieli A."/>
            <person name="Otillar R."/>
            <person name="Salamov A."/>
            <person name="Schmutz J."/>
            <person name="Khan Z."/>
            <person name="Redman R.S."/>
            <person name="Fleck N.D."/>
            <person name="Lindquist E."/>
            <person name="Grigoriev I.V."/>
            <person name="Doty S.L."/>
        </authorList>
    </citation>
    <scope>NUCLEOTIDE SEQUENCE [LARGE SCALE GENOMIC DNA]</scope>
    <source>
        <strain evidence="5 6">WP1</strain>
    </source>
</reference>
<dbReference type="InterPro" id="IPR001138">
    <property type="entry name" value="Zn2Cys6_DnaBD"/>
</dbReference>
<feature type="compositionally biased region" description="Low complexity" evidence="3">
    <location>
        <begin position="371"/>
        <end position="391"/>
    </location>
</feature>
<feature type="compositionally biased region" description="Low complexity" evidence="3">
    <location>
        <begin position="480"/>
        <end position="494"/>
    </location>
</feature>
<proteinExistence type="predicted"/>
<dbReference type="PANTHER" id="PTHR31001:SF88">
    <property type="entry name" value="TRANSCRIPTION FACTOR PDR3"/>
    <property type="match status" value="1"/>
</dbReference>
<evidence type="ECO:0000256" key="1">
    <source>
        <dbReference type="ARBA" id="ARBA00004123"/>
    </source>
</evidence>
<feature type="region of interest" description="Disordered" evidence="3">
    <location>
        <begin position="1"/>
        <end position="131"/>
    </location>
</feature>
<dbReference type="RefSeq" id="XP_018268684.1">
    <property type="nucleotide sequence ID" value="XM_018417986.1"/>
</dbReference>
<name>A0A0P9GI45_RHOGW</name>
<dbReference type="PROSITE" id="PS50048">
    <property type="entry name" value="ZN2_CY6_FUNGAL_2"/>
    <property type="match status" value="1"/>
</dbReference>
<feature type="compositionally biased region" description="Basic and acidic residues" evidence="3">
    <location>
        <begin position="1182"/>
        <end position="1211"/>
    </location>
</feature>
<dbReference type="CDD" id="cd00067">
    <property type="entry name" value="GAL4"/>
    <property type="match status" value="1"/>
</dbReference>
<dbReference type="Pfam" id="PF00172">
    <property type="entry name" value="Zn_clus"/>
    <property type="match status" value="1"/>
</dbReference>
<feature type="compositionally biased region" description="Low complexity" evidence="3">
    <location>
        <begin position="171"/>
        <end position="181"/>
    </location>
</feature>
<protein>
    <recommendedName>
        <fullName evidence="4">Zn(2)-C6 fungal-type domain-containing protein</fullName>
    </recommendedName>
</protein>
<feature type="region of interest" description="Disordered" evidence="3">
    <location>
        <begin position="297"/>
        <end position="393"/>
    </location>
</feature>
<evidence type="ECO:0000256" key="2">
    <source>
        <dbReference type="ARBA" id="ARBA00023242"/>
    </source>
</evidence>
<evidence type="ECO:0000313" key="5">
    <source>
        <dbReference type="EMBL" id="KPV72635.1"/>
    </source>
</evidence>
<feature type="domain" description="Zn(2)-C6 fungal-type" evidence="4">
    <location>
        <begin position="404"/>
        <end position="434"/>
    </location>
</feature>
<feature type="compositionally biased region" description="Polar residues" evidence="3">
    <location>
        <begin position="182"/>
        <end position="202"/>
    </location>
</feature>
<dbReference type="GeneID" id="28978434"/>
<dbReference type="Proteomes" id="UP000053890">
    <property type="component" value="Unassembled WGS sequence"/>
</dbReference>
<dbReference type="STRING" id="578459.A0A0P9GI45"/>
<dbReference type="SMART" id="SM00066">
    <property type="entry name" value="GAL4"/>
    <property type="match status" value="1"/>
</dbReference>
<evidence type="ECO:0000259" key="4">
    <source>
        <dbReference type="PROSITE" id="PS50048"/>
    </source>
</evidence>
<dbReference type="GO" id="GO:0005634">
    <property type="term" value="C:nucleus"/>
    <property type="evidence" value="ECO:0007669"/>
    <property type="project" value="UniProtKB-SubCell"/>
</dbReference>
<evidence type="ECO:0000256" key="3">
    <source>
        <dbReference type="SAM" id="MobiDB-lite"/>
    </source>
</evidence>
<gene>
    <name evidence="5" type="ORF">RHOBADRAFT_55729</name>
</gene>
<feature type="region of interest" description="Disordered" evidence="3">
    <location>
        <begin position="469"/>
        <end position="504"/>
    </location>
</feature>
<keyword evidence="6" id="KW-1185">Reference proteome</keyword>
<feature type="compositionally biased region" description="Low complexity" evidence="3">
    <location>
        <begin position="297"/>
        <end position="307"/>
    </location>
</feature>
<dbReference type="InterPro" id="IPR050613">
    <property type="entry name" value="Sec_Metabolite_Reg"/>
</dbReference>
<feature type="compositionally biased region" description="Polar residues" evidence="3">
    <location>
        <begin position="26"/>
        <end position="35"/>
    </location>
</feature>
<evidence type="ECO:0000313" key="6">
    <source>
        <dbReference type="Proteomes" id="UP000053890"/>
    </source>
</evidence>
<dbReference type="Gene3D" id="4.10.240.10">
    <property type="entry name" value="Zn(2)-C6 fungal-type DNA-binding domain"/>
    <property type="match status" value="1"/>
</dbReference>
<organism evidence="5 6">
    <name type="scientific">Rhodotorula graminis (strain WP1)</name>
    <dbReference type="NCBI Taxonomy" id="578459"/>
    <lineage>
        <taxon>Eukaryota</taxon>
        <taxon>Fungi</taxon>
        <taxon>Dikarya</taxon>
        <taxon>Basidiomycota</taxon>
        <taxon>Pucciniomycotina</taxon>
        <taxon>Microbotryomycetes</taxon>
        <taxon>Sporidiobolales</taxon>
        <taxon>Sporidiobolaceae</taxon>
        <taxon>Rhodotorula</taxon>
    </lineage>
</organism>